<dbReference type="Proteomes" id="UP001520140">
    <property type="component" value="Unassembled WGS sequence"/>
</dbReference>
<keyword evidence="2" id="KW-1185">Reference proteome</keyword>
<sequence length="321" mass="35055">YPSSGNIVNPGNTGERVTFLNGPIYWSAAGGAHPVVNSFLNRWGIHGYEGGWLGYPTTDEIVLPDGGRRQEFQQGAIYVSFQNAIGSAIRNGPIRDKWNAIGGNAPGGSVLGYITGDEIGLPDGQGRMARFERGVIYWHPSYGAHEVTGFGLLTWAFDSYERGTLGYPTSAPQPSGSGLTQQFQNGQLRQTNPLASPGFIEVGGFVDGDRRSVGGRFCSNGYFGWNSFDSLRTSLDSWYARNGRVWQVADDDEVWDVWCRVTSGEASIRYTDNTTSIEPGPRYDLDDGTISYFRTTSTSGGYAIDFNVPSLSQVWKVHVAQ</sequence>
<evidence type="ECO:0000313" key="1">
    <source>
        <dbReference type="EMBL" id="MBY6323011.1"/>
    </source>
</evidence>
<proteinExistence type="predicted"/>
<evidence type="ECO:0008006" key="3">
    <source>
        <dbReference type="Google" id="ProtNLM"/>
    </source>
</evidence>
<organism evidence="1 2">
    <name type="scientific">Rhodococcoides kroppenstedtii</name>
    <dbReference type="NCBI Taxonomy" id="293050"/>
    <lineage>
        <taxon>Bacteria</taxon>
        <taxon>Bacillati</taxon>
        <taxon>Actinomycetota</taxon>
        <taxon>Actinomycetes</taxon>
        <taxon>Mycobacteriales</taxon>
        <taxon>Nocardiaceae</taxon>
        <taxon>Rhodococcoides</taxon>
    </lineage>
</organism>
<dbReference type="Pfam" id="PF08310">
    <property type="entry name" value="LGFP"/>
    <property type="match status" value="3"/>
</dbReference>
<accession>A0ABS7NYB1</accession>
<dbReference type="RefSeq" id="WP_371831493.1">
    <property type="nucleotide sequence ID" value="NZ_JABUKE010000043.1"/>
</dbReference>
<feature type="non-terminal residue" evidence="1">
    <location>
        <position position="1"/>
    </location>
</feature>
<dbReference type="InterPro" id="IPR013207">
    <property type="entry name" value="LGFP"/>
</dbReference>
<dbReference type="EMBL" id="JABUKG010000037">
    <property type="protein sequence ID" value="MBY6323011.1"/>
    <property type="molecule type" value="Genomic_DNA"/>
</dbReference>
<protein>
    <recommendedName>
        <fullName evidence="3">LGFP repeat-containing protein</fullName>
    </recommendedName>
</protein>
<reference evidence="1 2" key="1">
    <citation type="submission" date="2020-06" db="EMBL/GenBank/DDBJ databases">
        <title>Taxonomy, biology and ecology of Rhodococcus bacteria occurring in California pistachio and other woody hosts as revealed by genome sequence analyses.</title>
        <authorList>
            <person name="Gai Y."/>
            <person name="Riely B."/>
        </authorList>
    </citation>
    <scope>NUCLEOTIDE SEQUENCE [LARGE SCALE GENOMIC DNA]</scope>
    <source>
        <strain evidence="1 2">BP-284</strain>
    </source>
</reference>
<comment type="caution">
    <text evidence="1">The sequence shown here is derived from an EMBL/GenBank/DDBJ whole genome shotgun (WGS) entry which is preliminary data.</text>
</comment>
<gene>
    <name evidence="1" type="ORF">HQ605_19550</name>
</gene>
<name>A0ABS7NYB1_9NOCA</name>
<evidence type="ECO:0000313" key="2">
    <source>
        <dbReference type="Proteomes" id="UP001520140"/>
    </source>
</evidence>